<keyword evidence="2" id="KW-1185">Reference proteome</keyword>
<accession>A0ABW6XGD1</accession>
<reference evidence="1 2" key="1">
    <citation type="submission" date="2024-10" db="EMBL/GenBank/DDBJ databases">
        <title>The Natural Products Discovery Center: Release of the First 8490 Sequenced Strains for Exploring Actinobacteria Biosynthetic Diversity.</title>
        <authorList>
            <person name="Kalkreuter E."/>
            <person name="Kautsar S.A."/>
            <person name="Yang D."/>
            <person name="Bader C.D."/>
            <person name="Teijaro C.N."/>
            <person name="Fluegel L."/>
            <person name="Davis C.M."/>
            <person name="Simpson J.R."/>
            <person name="Lauterbach L."/>
            <person name="Steele A.D."/>
            <person name="Gui C."/>
            <person name="Meng S."/>
            <person name="Li G."/>
            <person name="Viehrig K."/>
            <person name="Ye F."/>
            <person name="Su P."/>
            <person name="Kiefer A.F."/>
            <person name="Nichols A."/>
            <person name="Cepeda A.J."/>
            <person name="Yan W."/>
            <person name="Fan B."/>
            <person name="Jiang Y."/>
            <person name="Adhikari A."/>
            <person name="Zheng C.-J."/>
            <person name="Schuster L."/>
            <person name="Cowan T.M."/>
            <person name="Smanski M.J."/>
            <person name="Chevrette M.G."/>
            <person name="De Carvalho L.P.S."/>
            <person name="Shen B."/>
        </authorList>
    </citation>
    <scope>NUCLEOTIDE SEQUENCE [LARGE SCALE GENOMIC DNA]</scope>
    <source>
        <strain evidence="1 2">NPDC012540</strain>
    </source>
</reference>
<protein>
    <submittedName>
        <fullName evidence="1">Uncharacterized protein</fullName>
    </submittedName>
</protein>
<name>A0ABW6XGD1_9ACTN</name>
<gene>
    <name evidence="1" type="ORF">ACFY8O_33425</name>
</gene>
<dbReference type="Proteomes" id="UP001602322">
    <property type="component" value="Unassembled WGS sequence"/>
</dbReference>
<evidence type="ECO:0000313" key="1">
    <source>
        <dbReference type="EMBL" id="MFF5900801.1"/>
    </source>
</evidence>
<dbReference type="EMBL" id="JBIBEG010000017">
    <property type="protein sequence ID" value="MFF5900801.1"/>
    <property type="molecule type" value="Genomic_DNA"/>
</dbReference>
<proteinExistence type="predicted"/>
<dbReference type="RefSeq" id="WP_387909023.1">
    <property type="nucleotide sequence ID" value="NZ_JBIBEG010000017.1"/>
</dbReference>
<evidence type="ECO:0000313" key="2">
    <source>
        <dbReference type="Proteomes" id="UP001602322"/>
    </source>
</evidence>
<organism evidence="1 2">
    <name type="scientific">Streptomyces argenteolus</name>
    <dbReference type="NCBI Taxonomy" id="67274"/>
    <lineage>
        <taxon>Bacteria</taxon>
        <taxon>Bacillati</taxon>
        <taxon>Actinomycetota</taxon>
        <taxon>Actinomycetes</taxon>
        <taxon>Kitasatosporales</taxon>
        <taxon>Streptomycetaceae</taxon>
        <taxon>Streptomyces</taxon>
    </lineage>
</organism>
<comment type="caution">
    <text evidence="1">The sequence shown here is derived from an EMBL/GenBank/DDBJ whole genome shotgun (WGS) entry which is preliminary data.</text>
</comment>
<sequence>MRFVVAASSDAVVQECRRALGHVPGTAFRTGSVPETGAGCDAAVLNSPLAHERYGGVPRIGSVQVLLNQRGDGAPGVILATAPMAVGAAVADPGDDEIASHVSQTLASCVAAFVEAFPDRADGACVLVHLEGAGIDREDIAVTLKGLLRFLERE</sequence>